<comment type="caution">
    <text evidence="1">The sequence shown here is derived from an EMBL/GenBank/DDBJ whole genome shotgun (WGS) entry which is preliminary data.</text>
</comment>
<name>A0A0F9VM48_9ZZZZ</name>
<gene>
    <name evidence="1" type="ORF">LCGC14_0389830</name>
</gene>
<dbReference type="EMBL" id="LAZR01000324">
    <property type="protein sequence ID" value="KKN74566.1"/>
    <property type="molecule type" value="Genomic_DNA"/>
</dbReference>
<proteinExistence type="predicted"/>
<sequence>MNTTQLRIVLLIERQIKSLRDLIHTAELRNLEVKLLIPADPQHSPHVIDCQIKEKTHETS</sequence>
<dbReference type="AlphaFoldDB" id="A0A0F9VM48"/>
<organism evidence="1">
    <name type="scientific">marine sediment metagenome</name>
    <dbReference type="NCBI Taxonomy" id="412755"/>
    <lineage>
        <taxon>unclassified sequences</taxon>
        <taxon>metagenomes</taxon>
        <taxon>ecological metagenomes</taxon>
    </lineage>
</organism>
<accession>A0A0F9VM48</accession>
<reference evidence="1" key="1">
    <citation type="journal article" date="2015" name="Nature">
        <title>Complex archaea that bridge the gap between prokaryotes and eukaryotes.</title>
        <authorList>
            <person name="Spang A."/>
            <person name="Saw J.H."/>
            <person name="Jorgensen S.L."/>
            <person name="Zaremba-Niedzwiedzka K."/>
            <person name="Martijn J."/>
            <person name="Lind A.E."/>
            <person name="van Eijk R."/>
            <person name="Schleper C."/>
            <person name="Guy L."/>
            <person name="Ettema T.J."/>
        </authorList>
    </citation>
    <scope>NUCLEOTIDE SEQUENCE</scope>
</reference>
<protein>
    <submittedName>
        <fullName evidence="1">Uncharacterized protein</fullName>
    </submittedName>
</protein>
<evidence type="ECO:0000313" key="1">
    <source>
        <dbReference type="EMBL" id="KKN74566.1"/>
    </source>
</evidence>